<dbReference type="RefSeq" id="WP_203938348.1">
    <property type="nucleotide sequence ID" value="NZ_BAAAGJ010000005.1"/>
</dbReference>
<feature type="region of interest" description="Disordered" evidence="1">
    <location>
        <begin position="420"/>
        <end position="440"/>
    </location>
</feature>
<feature type="region of interest" description="Disordered" evidence="1">
    <location>
        <begin position="482"/>
        <end position="535"/>
    </location>
</feature>
<dbReference type="Proteomes" id="UP000652013">
    <property type="component" value="Unassembled WGS sequence"/>
</dbReference>
<name>A0A8J4DIG2_9ACTN</name>
<keyword evidence="3" id="KW-1185">Reference proteome</keyword>
<gene>
    <name evidence="2" type="ORF">Sya03_24090</name>
</gene>
<feature type="compositionally biased region" description="Pro residues" evidence="1">
    <location>
        <begin position="491"/>
        <end position="535"/>
    </location>
</feature>
<evidence type="ECO:0000313" key="2">
    <source>
        <dbReference type="EMBL" id="GIJ03057.1"/>
    </source>
</evidence>
<protein>
    <submittedName>
        <fullName evidence="2">Uncharacterized protein</fullName>
    </submittedName>
</protein>
<sequence length="880" mass="91590">MFALHNSQAQRRQDIAGHTVGNAMVLHLENSISAEARALAMNVAQDDQNDIVVLDVAGDLPAELWESVARALPRRRRRGVRLVVCGRYRSSSTLVGPWLAQRLRRTVVAAHGDVLPGASGSLFVHPGPQTGWVRYRPGKPGAWDAKRFPTPAWDGALTADYATSSTGVAEPLPAGAWIHHAGAGDAVRAAREWLVSSVPCQPDVLLVLLGCPGTPPVALDDVLRFWRTLDETHRRMVRFAAYGPVALPPGETPGRALADLLGEPVVCLTGVPLGEPAKPDVYTIATDGRLGWNAFVREVGYAPRERPTAQPPAPVMLSYRTPEFFGRSVGGPVFWYAADAVIEVIQGGLWIRPPEAPRHAPRIRAARLDPDRSAVVFDDANEQQAARMRVLAQDVIDRLDPATREHSVLVQASALAEAMADATGPGQAPAGGRLGEEPAAPAEEAALPVAAVEPATAEALGQRAPSIGALETLRVGVRPGQAQGVLAPDTGPEPAPEPVGPPASPAPPRAPAEPAAPLPAPPPTPAPAPPAAPAPVPAPAPVLPPAPAQPVAAAPSIIPPAAPPTAPLAVPPAAPGAPGAAPKPAPGGAPVAPRTPAVDVAAPADPPAAGGGAPRLQQAPVRAASALIPGRGLGEERAWLRRSLNTEFTALSTAVTRVLSQHPGLKRAADTDPDEVLTDSVAVRLYLSPAGSAIDAGLRAARKGPHVPFARCVVAGLVRLPSHRGATVYTASPSAQQWRLVTERKVVTEWGFLNALTEPGPQTGTVDVLIWAMTARRTRILEPDGAGHADNRVLFVPGTSFKVLEAVAPGPGTRGRLFLRELAANEIDEAGKVAEDRLQLDELAAGSLRRCAERWAESAPASVVGEDALARFGALPGLTG</sequence>
<feature type="compositionally biased region" description="Pro residues" evidence="1">
    <location>
        <begin position="569"/>
        <end position="587"/>
    </location>
</feature>
<organism evidence="2 3">
    <name type="scientific">Spirilliplanes yamanashiensis</name>
    <dbReference type="NCBI Taxonomy" id="42233"/>
    <lineage>
        <taxon>Bacteria</taxon>
        <taxon>Bacillati</taxon>
        <taxon>Actinomycetota</taxon>
        <taxon>Actinomycetes</taxon>
        <taxon>Micromonosporales</taxon>
        <taxon>Micromonosporaceae</taxon>
        <taxon>Spirilliplanes</taxon>
    </lineage>
</organism>
<accession>A0A8J4DIG2</accession>
<dbReference type="EMBL" id="BOOY01000017">
    <property type="protein sequence ID" value="GIJ03057.1"/>
    <property type="molecule type" value="Genomic_DNA"/>
</dbReference>
<feature type="compositionally biased region" description="Low complexity" evidence="1">
    <location>
        <begin position="588"/>
        <end position="603"/>
    </location>
</feature>
<feature type="region of interest" description="Disordered" evidence="1">
    <location>
        <begin position="569"/>
        <end position="617"/>
    </location>
</feature>
<evidence type="ECO:0000256" key="1">
    <source>
        <dbReference type="SAM" id="MobiDB-lite"/>
    </source>
</evidence>
<evidence type="ECO:0000313" key="3">
    <source>
        <dbReference type="Proteomes" id="UP000652013"/>
    </source>
</evidence>
<dbReference type="AlphaFoldDB" id="A0A8J4DIG2"/>
<proteinExistence type="predicted"/>
<reference evidence="2" key="1">
    <citation type="submission" date="2021-01" db="EMBL/GenBank/DDBJ databases">
        <title>Whole genome shotgun sequence of Spirilliplanes yamanashiensis NBRC 15828.</title>
        <authorList>
            <person name="Komaki H."/>
            <person name="Tamura T."/>
        </authorList>
    </citation>
    <scope>NUCLEOTIDE SEQUENCE</scope>
    <source>
        <strain evidence="2">NBRC 15828</strain>
    </source>
</reference>
<dbReference type="Gene3D" id="3.90.176.10">
    <property type="entry name" value="Toxin ADP-ribosyltransferase, Chain A, domain 1"/>
    <property type="match status" value="1"/>
</dbReference>
<comment type="caution">
    <text evidence="2">The sequence shown here is derived from an EMBL/GenBank/DDBJ whole genome shotgun (WGS) entry which is preliminary data.</text>
</comment>